<dbReference type="Proteomes" id="UP000247233">
    <property type="component" value="Unassembled WGS sequence"/>
</dbReference>
<sequence length="269" mass="29931">MSTLLNNCPFCGQATDISNTLTGFMVNPYCSQCGLSATESTLNLPDDLVTLFDKSMNIGFPLSPGEDLGKCFPHGSSAMYSVSQHYHHSAHIARQSATEDSLGVKASIHSNSTDCIVAEKLRQHQIDHSSLSSKQLELFERAVPEQQLRLIQIWQISPEHRYNIGGNSLPMPEKSDRPSIATEASNPFYRTFAADGQTPEDGVQYAEPYMLSGYEAMAQENNELSAKQVMCVVNEPTRGSLYRLASDPVYYYCQSRRWWETEQSGALNN</sequence>
<dbReference type="STRING" id="1448321.A0A317VRH3"/>
<evidence type="ECO:0000313" key="2">
    <source>
        <dbReference type="Proteomes" id="UP000247233"/>
    </source>
</evidence>
<dbReference type="RefSeq" id="XP_025397523.1">
    <property type="nucleotide sequence ID" value="XM_025543640.1"/>
</dbReference>
<dbReference type="OrthoDB" id="5357075at2759"/>
<protein>
    <submittedName>
        <fullName evidence="1">Uncharacterized protein</fullName>
    </submittedName>
</protein>
<keyword evidence="2" id="KW-1185">Reference proteome</keyword>
<dbReference type="VEuPathDB" id="FungiDB:BO70DRAFT_363718"/>
<reference evidence="1 2" key="1">
    <citation type="submission" date="2016-12" db="EMBL/GenBank/DDBJ databases">
        <title>The genomes of Aspergillus section Nigri reveals drivers in fungal speciation.</title>
        <authorList>
            <consortium name="DOE Joint Genome Institute"/>
            <person name="Vesth T.C."/>
            <person name="Nybo J."/>
            <person name="Theobald S."/>
            <person name="Brandl J."/>
            <person name="Frisvad J.C."/>
            <person name="Nielsen K.F."/>
            <person name="Lyhne E.K."/>
            <person name="Kogle M.E."/>
            <person name="Kuo A."/>
            <person name="Riley R."/>
            <person name="Clum A."/>
            <person name="Nolan M."/>
            <person name="Lipzen A."/>
            <person name="Salamov A."/>
            <person name="Henrissat B."/>
            <person name="Wiebenga A."/>
            <person name="De Vries R.P."/>
            <person name="Grigoriev I.V."/>
            <person name="Mortensen U.H."/>
            <person name="Andersen M.R."/>
            <person name="Baker S.E."/>
        </authorList>
    </citation>
    <scope>NUCLEOTIDE SEQUENCE [LARGE SCALE GENOMIC DNA]</scope>
    <source>
        <strain evidence="1 2">CBS 117.55</strain>
    </source>
</reference>
<proteinExistence type="predicted"/>
<dbReference type="EMBL" id="MSFL01000020">
    <property type="protein sequence ID" value="PWY76159.1"/>
    <property type="molecule type" value="Genomic_DNA"/>
</dbReference>
<dbReference type="AlphaFoldDB" id="A0A317VRH3"/>
<dbReference type="GeneID" id="37065877"/>
<comment type="caution">
    <text evidence="1">The sequence shown here is derived from an EMBL/GenBank/DDBJ whole genome shotgun (WGS) entry which is preliminary data.</text>
</comment>
<gene>
    <name evidence="1" type="ORF">BO70DRAFT_363718</name>
</gene>
<evidence type="ECO:0000313" key="1">
    <source>
        <dbReference type="EMBL" id="PWY76159.1"/>
    </source>
</evidence>
<accession>A0A317VRH3</accession>
<organism evidence="1 2">
    <name type="scientific">Aspergillus heteromorphus CBS 117.55</name>
    <dbReference type="NCBI Taxonomy" id="1448321"/>
    <lineage>
        <taxon>Eukaryota</taxon>
        <taxon>Fungi</taxon>
        <taxon>Dikarya</taxon>
        <taxon>Ascomycota</taxon>
        <taxon>Pezizomycotina</taxon>
        <taxon>Eurotiomycetes</taxon>
        <taxon>Eurotiomycetidae</taxon>
        <taxon>Eurotiales</taxon>
        <taxon>Aspergillaceae</taxon>
        <taxon>Aspergillus</taxon>
        <taxon>Aspergillus subgen. Circumdati</taxon>
    </lineage>
</organism>
<name>A0A317VRH3_9EURO</name>